<feature type="coiled-coil region" evidence="1">
    <location>
        <begin position="342"/>
        <end position="369"/>
    </location>
</feature>
<dbReference type="SMART" id="SM00233">
    <property type="entry name" value="PH"/>
    <property type="match status" value="1"/>
</dbReference>
<feature type="compositionally biased region" description="Polar residues" evidence="2">
    <location>
        <begin position="257"/>
        <end position="270"/>
    </location>
</feature>
<name>A0A6S7IQL9_PARCT</name>
<proteinExistence type="predicted"/>
<dbReference type="PANTHER" id="PTHR17271">
    <property type="entry name" value="PLECKSTRIN HOMOLOGY PH DOMAIN-CONTAINING PROTEIN"/>
    <property type="match status" value="1"/>
</dbReference>
<feature type="coiled-coil region" evidence="1">
    <location>
        <begin position="516"/>
        <end position="543"/>
    </location>
</feature>
<protein>
    <submittedName>
        <fullName evidence="4">Uncharacterized protein</fullName>
    </submittedName>
</protein>
<feature type="region of interest" description="Disordered" evidence="2">
    <location>
        <begin position="187"/>
        <end position="226"/>
    </location>
</feature>
<dbReference type="InterPro" id="IPR001849">
    <property type="entry name" value="PH_domain"/>
</dbReference>
<evidence type="ECO:0000313" key="4">
    <source>
        <dbReference type="EMBL" id="CAB4007952.1"/>
    </source>
</evidence>
<evidence type="ECO:0000256" key="3">
    <source>
        <dbReference type="SAM" id="Phobius"/>
    </source>
</evidence>
<dbReference type="InterPro" id="IPR052223">
    <property type="entry name" value="Actin_Cytoskeleton_Reg"/>
</dbReference>
<organism evidence="4 5">
    <name type="scientific">Paramuricea clavata</name>
    <name type="common">Red gorgonian</name>
    <name type="synonym">Violescent sea-whip</name>
    <dbReference type="NCBI Taxonomy" id="317549"/>
    <lineage>
        <taxon>Eukaryota</taxon>
        <taxon>Metazoa</taxon>
        <taxon>Cnidaria</taxon>
        <taxon>Anthozoa</taxon>
        <taxon>Octocorallia</taxon>
        <taxon>Malacalcyonacea</taxon>
        <taxon>Plexauridae</taxon>
        <taxon>Paramuricea</taxon>
    </lineage>
</organism>
<evidence type="ECO:0000256" key="1">
    <source>
        <dbReference type="SAM" id="Coils"/>
    </source>
</evidence>
<dbReference type="GO" id="GO:0015629">
    <property type="term" value="C:actin cytoskeleton"/>
    <property type="evidence" value="ECO:0007669"/>
    <property type="project" value="TreeGrafter"/>
</dbReference>
<feature type="coiled-coil region" evidence="1">
    <location>
        <begin position="1076"/>
        <end position="1107"/>
    </location>
</feature>
<dbReference type="GO" id="GO:0051015">
    <property type="term" value="F:actin filament binding"/>
    <property type="evidence" value="ECO:0007669"/>
    <property type="project" value="TreeGrafter"/>
</dbReference>
<dbReference type="InterPro" id="IPR011993">
    <property type="entry name" value="PH-like_dom_sf"/>
</dbReference>
<comment type="caution">
    <text evidence="4">The sequence shown here is derived from an EMBL/GenBank/DDBJ whole genome shotgun (WGS) entry which is preliminary data.</text>
</comment>
<feature type="compositionally biased region" description="Polar residues" evidence="2">
    <location>
        <begin position="200"/>
        <end position="221"/>
    </location>
</feature>
<evidence type="ECO:0000256" key="2">
    <source>
        <dbReference type="SAM" id="MobiDB-lite"/>
    </source>
</evidence>
<feature type="coiled-coil region" evidence="1">
    <location>
        <begin position="575"/>
        <end position="831"/>
    </location>
</feature>
<keyword evidence="3" id="KW-0812">Transmembrane</keyword>
<dbReference type="AlphaFoldDB" id="A0A6S7IQL9"/>
<evidence type="ECO:0000313" key="5">
    <source>
        <dbReference type="Proteomes" id="UP001152795"/>
    </source>
</evidence>
<dbReference type="Gene3D" id="2.30.29.30">
    <property type="entry name" value="Pleckstrin-homology domain (PH domain)/Phosphotyrosine-binding domain (PTB)"/>
    <property type="match status" value="1"/>
</dbReference>
<feature type="region of interest" description="Disordered" evidence="2">
    <location>
        <begin position="239"/>
        <end position="273"/>
    </location>
</feature>
<dbReference type="SUPFAM" id="SSF50729">
    <property type="entry name" value="PH domain-like"/>
    <property type="match status" value="1"/>
</dbReference>
<dbReference type="PANTHER" id="PTHR17271:SF1">
    <property type="entry name" value="PROTEIN OUTSPREAD"/>
    <property type="match status" value="1"/>
</dbReference>
<keyword evidence="1" id="KW-0175">Coiled coil</keyword>
<feature type="transmembrane region" description="Helical" evidence="3">
    <location>
        <begin position="1158"/>
        <end position="1177"/>
    </location>
</feature>
<dbReference type="Proteomes" id="UP001152795">
    <property type="component" value="Unassembled WGS sequence"/>
</dbReference>
<keyword evidence="3" id="KW-1133">Transmembrane helix</keyword>
<reference evidence="4" key="1">
    <citation type="submission" date="2020-04" db="EMBL/GenBank/DDBJ databases">
        <authorList>
            <person name="Alioto T."/>
            <person name="Alioto T."/>
            <person name="Gomez Garrido J."/>
        </authorList>
    </citation>
    <scope>NUCLEOTIDE SEQUENCE</scope>
    <source>
        <strain evidence="4">A484AB</strain>
    </source>
</reference>
<sequence length="1187" mass="136960">MAERSSSLACKKFSANVFDKNKCQNCFKPKDVHTTSPTLPQRPTNLELGVNRPKTTVKSGNLSIATQISTLPKIQVQKWEKVWFMLYSSGVLEWFSAETVTPGQTSLGSISLDDCLGLISAECDTNEAFSIGIKTSTKTYYLKAENRLEMDNWCRVLKPFVIASPGYQFNKKSSAARALSYHDSKIGSPTNLVQERKSSLSRTVSAPWQATSDHKTSSGSGNAAMKRWSATEELLVRRDTTDYITKSNTRSSKEPKNTNSSEKQAETQVESDPALQPYYTDLYLKPEPSPPKQNGETGPTLTLQIELAEAKRVAKHNQGKAEMCSKNLTDTKKQLEKSNNIVSIQKANIEALTSEVENLKTRLRKSDEILEKRLKELELPACNGNTNRDSIESGFIKLQSKLQENEKALIRRTRELEKANESRKKVAKHTRALLIELEGKLTENNKRITELEEQLMNKTLDLQYEKEERQRIEREKGQLVKDLTVSSQHSKQREITKRSTELLQQARDEHKLSKTEQKTQHEIEALNKKLEGKNSEIQSLRGHLATLDKKDAGFRALEAAYKKTSEAVDVLKSKLELVNESYNKEKTKCEELESKMQDIDVKVKEKEQEAKQIQRRNVELQSEIERTRKECDTQVLLLQEDNETTRIRLHEVQEELDSLHTETDGRNPEFDELSRDFDELKSKSRKNENEFKKLKDSQIETVRDMNNEKNKRLKLEKDFEQKTLELQNSQKEVEKFRELLRTAEEKFENKSKRVGELEGVCKSSKENDEHREAKYSQELASLEAKIQNYQNEINEIRGKLDGSNGHVLGLNKELKKRMKVEEQVLKRIESLESSLGESWCELLNSNSQDAQLNIDESSQDKTSVLDSIGTLCKRVEILNRSLREEKEKSCSLEQSLQTQQSTARRCSLCERRKNENSSLAQDLEEVKVNHRKEMDRLQESMNNESQALKSQAEEMKLKLTSKVILLQSDVSELNAKHEQELGQVNEQHKKEVQSWREKHENELNQAIVKHKQDAESLQKTHERELDQAKDQHKKDAESWREKYQHEINELNGQRKQDLDSWREKCESLDGFHKDEIISLREKLEQLQTQLLSERQSNERRIETLKNEYEARAPEREAKENGGVSVTAFEDVKEKHSKELEEIKVCESSVLLRFYEMRLVFILLLTLCILDSFINSVLPRGPVRIISY</sequence>
<accession>A0A6S7IQL9</accession>
<feature type="region of interest" description="Disordered" evidence="2">
    <location>
        <begin position="1012"/>
        <end position="1040"/>
    </location>
</feature>
<feature type="coiled-coil region" evidence="1">
    <location>
        <begin position="920"/>
        <end position="958"/>
    </location>
</feature>
<dbReference type="Pfam" id="PF00169">
    <property type="entry name" value="PH"/>
    <property type="match status" value="1"/>
</dbReference>
<dbReference type="OrthoDB" id="9942268at2759"/>
<feature type="coiled-coil region" evidence="1">
    <location>
        <begin position="402"/>
        <end position="468"/>
    </location>
</feature>
<dbReference type="EMBL" id="CACRXK020005969">
    <property type="protein sequence ID" value="CAB4007952.1"/>
    <property type="molecule type" value="Genomic_DNA"/>
</dbReference>
<keyword evidence="5" id="KW-1185">Reference proteome</keyword>
<keyword evidence="3" id="KW-0472">Membrane</keyword>
<gene>
    <name evidence="4" type="ORF">PACLA_8A041153</name>
</gene>
<dbReference type="PROSITE" id="PS50003">
    <property type="entry name" value="PH_DOMAIN"/>
    <property type="match status" value="1"/>
</dbReference>